<evidence type="ECO:0000256" key="7">
    <source>
        <dbReference type="ARBA" id="ARBA00022843"/>
    </source>
</evidence>
<dbReference type="InterPro" id="IPR036388">
    <property type="entry name" value="WH-like_DNA-bd_sf"/>
</dbReference>
<evidence type="ECO:0000313" key="13">
    <source>
        <dbReference type="EMBL" id="RNA41656.1"/>
    </source>
</evidence>
<feature type="domain" description="Cullin family profile" evidence="12">
    <location>
        <begin position="357"/>
        <end position="583"/>
    </location>
</feature>
<dbReference type="InterPro" id="IPR036390">
    <property type="entry name" value="WH_DNA-bd_sf"/>
</dbReference>
<dbReference type="InterPro" id="IPR036317">
    <property type="entry name" value="Cullin_homology_sf"/>
</dbReference>
<dbReference type="InterPro" id="IPR016158">
    <property type="entry name" value="Cullin_homology"/>
</dbReference>
<dbReference type="Gene3D" id="1.20.1310.10">
    <property type="entry name" value="Cullin Repeats"/>
    <property type="match status" value="4"/>
</dbReference>
<dbReference type="STRING" id="10195.A0A3M7T0V2"/>
<dbReference type="GO" id="GO:0031464">
    <property type="term" value="C:Cul4A-RING E3 ubiquitin ligase complex"/>
    <property type="evidence" value="ECO:0007669"/>
    <property type="project" value="UniProtKB-ARBA"/>
</dbReference>
<evidence type="ECO:0000256" key="1">
    <source>
        <dbReference type="ARBA" id="ARBA00004906"/>
    </source>
</evidence>
<dbReference type="FunFam" id="1.20.1310.10:FF:000003">
    <property type="entry name" value="Cullin 4A"/>
    <property type="match status" value="1"/>
</dbReference>
<comment type="similarity">
    <text evidence="2 10 11">Belongs to the cullin family.</text>
</comment>
<keyword evidence="3" id="KW-1017">Isopeptide bond</keyword>
<dbReference type="Pfam" id="PF10557">
    <property type="entry name" value="Cullin_Nedd8"/>
    <property type="match status" value="1"/>
</dbReference>
<evidence type="ECO:0000256" key="8">
    <source>
        <dbReference type="ARBA" id="ARBA00023204"/>
    </source>
</evidence>
<keyword evidence="6" id="KW-0833">Ubl conjugation pathway</keyword>
<evidence type="ECO:0000256" key="2">
    <source>
        <dbReference type="ARBA" id="ARBA00006019"/>
    </source>
</evidence>
<evidence type="ECO:0000259" key="12">
    <source>
        <dbReference type="PROSITE" id="PS50069"/>
    </source>
</evidence>
<dbReference type="OrthoDB" id="27073at2759"/>
<dbReference type="GO" id="GO:0006511">
    <property type="term" value="P:ubiquitin-dependent protein catabolic process"/>
    <property type="evidence" value="ECO:0007669"/>
    <property type="project" value="InterPro"/>
</dbReference>
<gene>
    <name evidence="13" type="ORF">BpHYR1_052768</name>
</gene>
<dbReference type="InterPro" id="IPR019559">
    <property type="entry name" value="Cullin_neddylation_domain"/>
</dbReference>
<proteinExistence type="inferred from homology"/>
<dbReference type="GO" id="GO:0005634">
    <property type="term" value="C:nucleus"/>
    <property type="evidence" value="ECO:0007669"/>
    <property type="project" value="UniProtKB-ARBA"/>
</dbReference>
<dbReference type="SUPFAM" id="SSF75632">
    <property type="entry name" value="Cullin homology domain"/>
    <property type="match status" value="1"/>
</dbReference>
<dbReference type="FunFam" id="1.20.1310.10:FF:000001">
    <property type="entry name" value="Cullin 3"/>
    <property type="match status" value="1"/>
</dbReference>
<keyword evidence="14" id="KW-1185">Reference proteome</keyword>
<dbReference type="InterPro" id="IPR016159">
    <property type="entry name" value="Cullin_repeat-like_dom_sf"/>
</dbReference>
<protein>
    <recommendedName>
        <fullName evidence="9">Cullin-4</fullName>
    </recommendedName>
</protein>
<dbReference type="Pfam" id="PF00888">
    <property type="entry name" value="Cullin"/>
    <property type="match status" value="1"/>
</dbReference>
<reference evidence="13 14" key="1">
    <citation type="journal article" date="2018" name="Sci. Rep.">
        <title>Genomic signatures of local adaptation to the degree of environmental predictability in rotifers.</title>
        <authorList>
            <person name="Franch-Gras L."/>
            <person name="Hahn C."/>
            <person name="Garcia-Roger E.M."/>
            <person name="Carmona M.J."/>
            <person name="Serra M."/>
            <person name="Gomez A."/>
        </authorList>
    </citation>
    <scope>NUCLEOTIDE SEQUENCE [LARGE SCALE GENOMIC DNA]</scope>
    <source>
        <strain evidence="13">HYR1</strain>
    </source>
</reference>
<dbReference type="InterPro" id="IPR001373">
    <property type="entry name" value="Cullin_N"/>
</dbReference>
<evidence type="ECO:0000256" key="11">
    <source>
        <dbReference type="RuleBase" id="RU003829"/>
    </source>
</evidence>
<dbReference type="Pfam" id="PF26557">
    <property type="entry name" value="Cullin_AB"/>
    <property type="match status" value="1"/>
</dbReference>
<dbReference type="SMART" id="SM00884">
    <property type="entry name" value="Cullin_Nedd8"/>
    <property type="match status" value="1"/>
</dbReference>
<keyword evidence="5" id="KW-0227">DNA damage</keyword>
<dbReference type="PANTHER" id="PTHR11932">
    <property type="entry name" value="CULLIN"/>
    <property type="match status" value="1"/>
</dbReference>
<dbReference type="InterPro" id="IPR016157">
    <property type="entry name" value="Cullin_CS"/>
</dbReference>
<name>A0A3M7T0V2_BRAPC</name>
<keyword evidence="8" id="KW-0234">DNA repair</keyword>
<evidence type="ECO:0000256" key="3">
    <source>
        <dbReference type="ARBA" id="ARBA00022499"/>
    </source>
</evidence>
<dbReference type="AlphaFoldDB" id="A0A3M7T0V2"/>
<evidence type="ECO:0000313" key="14">
    <source>
        <dbReference type="Proteomes" id="UP000276133"/>
    </source>
</evidence>
<accession>A0A3M7T0V2</accession>
<dbReference type="Proteomes" id="UP000276133">
    <property type="component" value="Unassembled WGS sequence"/>
</dbReference>
<keyword evidence="7" id="KW-0832">Ubl conjugation</keyword>
<dbReference type="FunFam" id="1.10.10.10:FF:000050">
    <property type="entry name" value="Cullin 4B"/>
    <property type="match status" value="1"/>
</dbReference>
<dbReference type="PROSITE" id="PS50069">
    <property type="entry name" value="CULLIN_2"/>
    <property type="match status" value="1"/>
</dbReference>
<dbReference type="GO" id="GO:0031625">
    <property type="term" value="F:ubiquitin protein ligase binding"/>
    <property type="evidence" value="ECO:0007669"/>
    <property type="project" value="InterPro"/>
</dbReference>
<evidence type="ECO:0000256" key="4">
    <source>
        <dbReference type="ARBA" id="ARBA00022553"/>
    </source>
</evidence>
<dbReference type="InterPro" id="IPR045093">
    <property type="entry name" value="Cullin"/>
</dbReference>
<keyword evidence="4" id="KW-0597">Phosphoprotein</keyword>
<dbReference type="EMBL" id="REGN01000477">
    <property type="protein sequence ID" value="RNA41656.1"/>
    <property type="molecule type" value="Genomic_DNA"/>
</dbReference>
<dbReference type="FunFam" id="1.20.1310.10:FF:000004">
    <property type="entry name" value="Cullin 4B"/>
    <property type="match status" value="1"/>
</dbReference>
<dbReference type="PROSITE" id="PS01256">
    <property type="entry name" value="CULLIN_1"/>
    <property type="match status" value="1"/>
</dbReference>
<comment type="caution">
    <text evidence="13">The sequence shown here is derived from an EMBL/GenBank/DDBJ whole genome shotgun (WGS) entry which is preliminary data.</text>
</comment>
<dbReference type="InterPro" id="IPR059120">
    <property type="entry name" value="Cullin-like_AB"/>
</dbReference>
<evidence type="ECO:0000256" key="10">
    <source>
        <dbReference type="PROSITE-ProRule" id="PRU00330"/>
    </source>
</evidence>
<organism evidence="13 14">
    <name type="scientific">Brachionus plicatilis</name>
    <name type="common">Marine rotifer</name>
    <name type="synonym">Brachionus muelleri</name>
    <dbReference type="NCBI Taxonomy" id="10195"/>
    <lineage>
        <taxon>Eukaryota</taxon>
        <taxon>Metazoa</taxon>
        <taxon>Spiralia</taxon>
        <taxon>Gnathifera</taxon>
        <taxon>Rotifera</taxon>
        <taxon>Eurotatoria</taxon>
        <taxon>Monogononta</taxon>
        <taxon>Pseudotrocha</taxon>
        <taxon>Ploima</taxon>
        <taxon>Brachionidae</taxon>
        <taxon>Brachionus</taxon>
    </lineage>
</organism>
<dbReference type="Gene3D" id="3.30.230.130">
    <property type="entry name" value="Cullin, Chain C, Domain 2"/>
    <property type="match status" value="1"/>
</dbReference>
<evidence type="ECO:0000256" key="6">
    <source>
        <dbReference type="ARBA" id="ARBA00022786"/>
    </source>
</evidence>
<comment type="pathway">
    <text evidence="1">Protein modification; protein ubiquitination.</text>
</comment>
<dbReference type="GO" id="GO:0006281">
    <property type="term" value="P:DNA repair"/>
    <property type="evidence" value="ECO:0007669"/>
    <property type="project" value="UniProtKB-KW"/>
</dbReference>
<dbReference type="Gene3D" id="1.10.10.10">
    <property type="entry name" value="Winged helix-like DNA-binding domain superfamily/Winged helix DNA-binding domain"/>
    <property type="match status" value="1"/>
</dbReference>
<evidence type="ECO:0000256" key="9">
    <source>
        <dbReference type="ARBA" id="ARBA00069613"/>
    </source>
</evidence>
<dbReference type="GO" id="GO:0042254">
    <property type="term" value="P:ribosome biogenesis"/>
    <property type="evidence" value="ECO:0007669"/>
    <property type="project" value="UniProtKB-ARBA"/>
</dbReference>
<evidence type="ECO:0000256" key="5">
    <source>
        <dbReference type="ARBA" id="ARBA00022763"/>
    </source>
</evidence>
<dbReference type="SUPFAM" id="SSF46785">
    <property type="entry name" value="Winged helix' DNA-binding domain"/>
    <property type="match status" value="1"/>
</dbReference>
<sequence>MMSTKASEQAAKKLGIMMTSRSSANGQTAKRLVIKNLKMVPRNDEDNFSRLWKNIDEAVRAIHESRPVSMSLEMLYQKINDPIDYLKLLNRHWQDHCAHMVMICQIFLPLDRGYVLNNPLILSIWDLGLDLFKNHIVMNKLVQTRCISGLLALIDSERGGELIDRSLVKNLLTMLYKLQLYQSIFESEFIKASDKLYSNEGETMLQSSDIPEYLKHVEKRLNEENNRLLHYLHPSTKHLLILCVEKNLIGDHVNTILQKGFDNLMDDHRLDDLKLLYNLLSRFVNGIDQLKTYFSQYIKKRGRDIVINPEKDVVMIQELLDFKERLDAISECWNNNEKFTHALKDSFEHFINQRSNKPAELIAKYIDNKLKAGNKEATEEELDKILDKIMVLFRFIHGKDVFEAFYKKDLAKRLLLGKSASVDAEKSMLSKLKQECGGVFTFKLEGMFKDMELSKDIMSAFDQQLTVKTSINLFVNVLTLTHWPSYPIYNIILPPEMTQLQERFLEFYKKKYSGRNLQWQPSLGHCLVKGHISSGNNKEFHVSLYQALILLLFNNKDEVPYEEILESTKIEESELKRTLQSLACGKVSILIKSSKGVDIHLDDVFSFNHTFTHKLNRIKINQVQLKETQEENQATNEKVFQDRQYQVDAAIVRIMKMRKSLQHNLLVSEVVGQLKFSIKPADIKKRIESLIERDYLARDEQNPNQYNYLA</sequence>
<dbReference type="SUPFAM" id="SSF74788">
    <property type="entry name" value="Cullin repeat-like"/>
    <property type="match status" value="1"/>
</dbReference>
<dbReference type="SMART" id="SM00182">
    <property type="entry name" value="CULLIN"/>
    <property type="match status" value="1"/>
</dbReference>
<dbReference type="FunFam" id="3.30.230.130:FF:000001">
    <property type="entry name" value="Cullin 4A"/>
    <property type="match status" value="1"/>
</dbReference>